<feature type="signal peptide" evidence="1">
    <location>
        <begin position="1"/>
        <end position="20"/>
    </location>
</feature>
<evidence type="ECO:0000313" key="2">
    <source>
        <dbReference type="EMBL" id="KAK5980906.1"/>
    </source>
</evidence>
<dbReference type="Proteomes" id="UP001331761">
    <property type="component" value="Unassembled WGS sequence"/>
</dbReference>
<evidence type="ECO:0000256" key="1">
    <source>
        <dbReference type="SAM" id="SignalP"/>
    </source>
</evidence>
<feature type="chain" id="PRO_5042812502" description="Secreted protein" evidence="1">
    <location>
        <begin position="21"/>
        <end position="97"/>
    </location>
</feature>
<keyword evidence="3" id="KW-1185">Reference proteome</keyword>
<gene>
    <name evidence="2" type="ORF">GCK32_013129</name>
</gene>
<proteinExistence type="predicted"/>
<accession>A0AAN8FKQ1</accession>
<keyword evidence="1" id="KW-0732">Signal</keyword>
<evidence type="ECO:0000313" key="3">
    <source>
        <dbReference type="Proteomes" id="UP001331761"/>
    </source>
</evidence>
<comment type="caution">
    <text evidence="2">The sequence shown here is derived from an EMBL/GenBank/DDBJ whole genome shotgun (WGS) entry which is preliminary data.</text>
</comment>
<protein>
    <recommendedName>
        <fullName evidence="4">Secreted protein</fullName>
    </recommendedName>
</protein>
<dbReference type="EMBL" id="WIXE01006873">
    <property type="protein sequence ID" value="KAK5980906.1"/>
    <property type="molecule type" value="Genomic_DNA"/>
</dbReference>
<evidence type="ECO:0008006" key="4">
    <source>
        <dbReference type="Google" id="ProtNLM"/>
    </source>
</evidence>
<name>A0AAN8FKQ1_TRICO</name>
<sequence>MSEFFNVILVTYVLSDISLAELFFQVVKPSITTSAYWSVGARYPRKCLTLRVETVVCSNQRCASHEESLIITNAVNRRMTGSDGYDKTVHKYDTNEP</sequence>
<organism evidence="2 3">
    <name type="scientific">Trichostrongylus colubriformis</name>
    <name type="common">Black scour worm</name>
    <dbReference type="NCBI Taxonomy" id="6319"/>
    <lineage>
        <taxon>Eukaryota</taxon>
        <taxon>Metazoa</taxon>
        <taxon>Ecdysozoa</taxon>
        <taxon>Nematoda</taxon>
        <taxon>Chromadorea</taxon>
        <taxon>Rhabditida</taxon>
        <taxon>Rhabditina</taxon>
        <taxon>Rhabditomorpha</taxon>
        <taxon>Strongyloidea</taxon>
        <taxon>Trichostrongylidae</taxon>
        <taxon>Trichostrongylus</taxon>
    </lineage>
</organism>
<dbReference type="AlphaFoldDB" id="A0AAN8FKQ1"/>
<reference evidence="2 3" key="1">
    <citation type="submission" date="2019-10" db="EMBL/GenBank/DDBJ databases">
        <title>Assembly and Annotation for the nematode Trichostrongylus colubriformis.</title>
        <authorList>
            <person name="Martin J."/>
        </authorList>
    </citation>
    <scope>NUCLEOTIDE SEQUENCE [LARGE SCALE GENOMIC DNA]</scope>
    <source>
        <strain evidence="2">G859</strain>
        <tissue evidence="2">Whole worm</tissue>
    </source>
</reference>